<feature type="transmembrane region" description="Helical" evidence="1">
    <location>
        <begin position="44"/>
        <end position="64"/>
    </location>
</feature>
<dbReference type="SMART" id="SM00387">
    <property type="entry name" value="HATPase_c"/>
    <property type="match status" value="1"/>
</dbReference>
<keyword evidence="1" id="KW-1133">Transmembrane helix</keyword>
<dbReference type="SUPFAM" id="SSF55874">
    <property type="entry name" value="ATPase domain of HSP90 chaperone/DNA topoisomerase II/histidine kinase"/>
    <property type="match status" value="1"/>
</dbReference>
<evidence type="ECO:0000259" key="2">
    <source>
        <dbReference type="SMART" id="SM00387"/>
    </source>
</evidence>
<keyword evidence="1" id="KW-0812">Transmembrane</keyword>
<dbReference type="InterPro" id="IPR050640">
    <property type="entry name" value="Bact_2-comp_sensor_kinase"/>
</dbReference>
<comment type="caution">
    <text evidence="3">The sequence shown here is derived from an EMBL/GenBank/DDBJ whole genome shotgun (WGS) entry which is preliminary data.</text>
</comment>
<dbReference type="Proteomes" id="UP001156691">
    <property type="component" value="Unassembled WGS sequence"/>
</dbReference>
<gene>
    <name evidence="3" type="ORF">GCM10010862_00610</name>
</gene>
<protein>
    <recommendedName>
        <fullName evidence="2">Histidine kinase/HSP90-like ATPase domain-containing protein</fullName>
    </recommendedName>
</protein>
<dbReference type="EMBL" id="BSNS01000001">
    <property type="protein sequence ID" value="GLQ52803.1"/>
    <property type="molecule type" value="Genomic_DNA"/>
</dbReference>
<evidence type="ECO:0000313" key="4">
    <source>
        <dbReference type="Proteomes" id="UP001156691"/>
    </source>
</evidence>
<name>A0ABQ5VYW5_9HYPH</name>
<dbReference type="InterPro" id="IPR036890">
    <property type="entry name" value="HATPase_C_sf"/>
</dbReference>
<dbReference type="Pfam" id="PF02518">
    <property type="entry name" value="HATPase_c"/>
    <property type="match status" value="1"/>
</dbReference>
<dbReference type="InterPro" id="IPR010559">
    <property type="entry name" value="Sig_transdc_His_kin_internal"/>
</dbReference>
<evidence type="ECO:0000313" key="3">
    <source>
        <dbReference type="EMBL" id="GLQ52803.1"/>
    </source>
</evidence>
<keyword evidence="1" id="KW-0472">Membrane</keyword>
<proteinExistence type="predicted"/>
<feature type="transmembrane region" description="Helical" evidence="1">
    <location>
        <begin position="12"/>
        <end position="38"/>
    </location>
</feature>
<dbReference type="Pfam" id="PF06580">
    <property type="entry name" value="His_kinase"/>
    <property type="match status" value="1"/>
</dbReference>
<keyword evidence="4" id="KW-1185">Reference proteome</keyword>
<accession>A0ABQ5VYW5</accession>
<dbReference type="InterPro" id="IPR003594">
    <property type="entry name" value="HATPase_dom"/>
</dbReference>
<dbReference type="PANTHER" id="PTHR34220">
    <property type="entry name" value="SENSOR HISTIDINE KINASE YPDA"/>
    <property type="match status" value="1"/>
</dbReference>
<feature type="domain" description="Histidine kinase/HSP90-like ATPase" evidence="2">
    <location>
        <begin position="320"/>
        <end position="416"/>
    </location>
</feature>
<dbReference type="Gene3D" id="3.30.565.10">
    <property type="entry name" value="Histidine kinase-like ATPase, C-terminal domain"/>
    <property type="match status" value="1"/>
</dbReference>
<evidence type="ECO:0000256" key="1">
    <source>
        <dbReference type="SAM" id="Phobius"/>
    </source>
</evidence>
<reference evidence="4" key="1">
    <citation type="journal article" date="2019" name="Int. J. Syst. Evol. Microbiol.">
        <title>The Global Catalogue of Microorganisms (GCM) 10K type strain sequencing project: providing services to taxonomists for standard genome sequencing and annotation.</title>
        <authorList>
            <consortium name="The Broad Institute Genomics Platform"/>
            <consortium name="The Broad Institute Genome Sequencing Center for Infectious Disease"/>
            <person name="Wu L."/>
            <person name="Ma J."/>
        </authorList>
    </citation>
    <scope>NUCLEOTIDE SEQUENCE [LARGE SCALE GENOMIC DNA]</scope>
    <source>
        <strain evidence="4">NBRC 112416</strain>
    </source>
</reference>
<sequence>MVRTIVTTDPRLMAFFFVLRKLCSWALLIIPTAIIFGVNVVGPWMVLVALVIGMLVVTGSIAHLRRARLVAGKLDKNVLSSRQRLRIEMPLEAGEAFDLVEAVIGALPHVADMDSAVSTLSMRARIERVGAFERDWHILLNPLLWFAARSNLVVATVAPGDGTSSVTVVCEPDIGGWSDWLSVDDASNYETGEAIRRALSRRVAERRRREEDRSRQTETEKELAEARLGLLTAQVEPHFLYNTLASAQVLVRSDPARADEMLGNLITYLRNSLPKSDRQMETLGAELERTLAYLDILKVRMGNRLNVVADVAPGLEAVPLPAMMLQTLAENAIKHGLEAKPGGGTIWLSARLVEGQLEVTVADDGRGLGAQSSGTGIGLKNVRDRLRLIYGEAARFTITANFPNGVAATLSVPAGEAVR</sequence>
<organism evidence="3 4">
    <name type="scientific">Devosia nitrariae</name>
    <dbReference type="NCBI Taxonomy" id="2071872"/>
    <lineage>
        <taxon>Bacteria</taxon>
        <taxon>Pseudomonadati</taxon>
        <taxon>Pseudomonadota</taxon>
        <taxon>Alphaproteobacteria</taxon>
        <taxon>Hyphomicrobiales</taxon>
        <taxon>Devosiaceae</taxon>
        <taxon>Devosia</taxon>
    </lineage>
</organism>
<dbReference type="PANTHER" id="PTHR34220:SF9">
    <property type="entry name" value="SIGNAL TRANSDUCTION HISTIDINE KINASE INTERNAL REGION DOMAIN-CONTAINING PROTEIN"/>
    <property type="match status" value="1"/>
</dbReference>